<feature type="region of interest" description="Disordered" evidence="3">
    <location>
        <begin position="118"/>
        <end position="314"/>
    </location>
</feature>
<organism evidence="6 7">
    <name type="scientific">Streptomyces daqingensis</name>
    <dbReference type="NCBI Taxonomy" id="1472640"/>
    <lineage>
        <taxon>Bacteria</taxon>
        <taxon>Bacillati</taxon>
        <taxon>Actinomycetota</taxon>
        <taxon>Actinomycetes</taxon>
        <taxon>Kitasatosporales</taxon>
        <taxon>Streptomycetaceae</taxon>
        <taxon>Streptomyces</taxon>
    </lineage>
</organism>
<comment type="similarity">
    <text evidence="1">Belongs to the transglycosylase family. Rpf subfamily.</text>
</comment>
<keyword evidence="2" id="KW-0378">Hydrolase</keyword>
<feature type="compositionally biased region" description="Gly residues" evidence="3">
    <location>
        <begin position="260"/>
        <end position="271"/>
    </location>
</feature>
<evidence type="ECO:0000313" key="7">
    <source>
        <dbReference type="Proteomes" id="UP000631535"/>
    </source>
</evidence>
<feature type="compositionally biased region" description="Acidic residues" evidence="3">
    <location>
        <begin position="161"/>
        <end position="173"/>
    </location>
</feature>
<feature type="compositionally biased region" description="Basic and acidic residues" evidence="3">
    <location>
        <begin position="272"/>
        <end position="290"/>
    </location>
</feature>
<feature type="compositionally biased region" description="Low complexity" evidence="3">
    <location>
        <begin position="201"/>
        <end position="214"/>
    </location>
</feature>
<dbReference type="CDD" id="cd13925">
    <property type="entry name" value="RPF"/>
    <property type="match status" value="1"/>
</dbReference>
<evidence type="ECO:0000256" key="2">
    <source>
        <dbReference type="ARBA" id="ARBA00022801"/>
    </source>
</evidence>
<dbReference type="EMBL" id="BMMP01000009">
    <property type="protein sequence ID" value="GGO50797.1"/>
    <property type="molecule type" value="Genomic_DNA"/>
</dbReference>
<evidence type="ECO:0000256" key="4">
    <source>
        <dbReference type="SAM" id="SignalP"/>
    </source>
</evidence>
<gene>
    <name evidence="6" type="ORF">GCM10012287_31380</name>
</gene>
<dbReference type="Pfam" id="PF06737">
    <property type="entry name" value="Transglycosylas"/>
    <property type="match status" value="1"/>
</dbReference>
<keyword evidence="7" id="KW-1185">Reference proteome</keyword>
<evidence type="ECO:0000256" key="1">
    <source>
        <dbReference type="ARBA" id="ARBA00010830"/>
    </source>
</evidence>
<sequence length="347" mass="34852">MPPLFSGNGRHRRPRQAPSFVVTAGVTGAGIALPLLGATSANAADASTWDKVAECESGGLWSADEDNGFYGGLQLDQETWEEFGGTDFAERPDLASRGQQIEVAEKILEGRGTEVWSDCAESAGLSADSGESPDVTEPDGSEESYEPVPERPYPTDPSDSAPEDDGSSSDDGDGGSGDGDTSEGSDEASPSPGDTPDDSGDSSGSGESDGSGESADPDESGYPDYPSYPGGDSESGDGSDGGATGGSGGSDGSADSGDSSGSGSGGSGDGSEGGRGDAGEHPSREGDDARPGSGADAEDHRVAPGESLSGIAEEYGVEGGWPELYENNRDVVGSDPDLIRPGQELRF</sequence>
<evidence type="ECO:0000259" key="5">
    <source>
        <dbReference type="PROSITE" id="PS51782"/>
    </source>
</evidence>
<dbReference type="Gene3D" id="3.10.350.10">
    <property type="entry name" value="LysM domain"/>
    <property type="match status" value="1"/>
</dbReference>
<dbReference type="Proteomes" id="UP000631535">
    <property type="component" value="Unassembled WGS sequence"/>
</dbReference>
<dbReference type="PROSITE" id="PS51782">
    <property type="entry name" value="LYSM"/>
    <property type="match status" value="1"/>
</dbReference>
<dbReference type="InterPro" id="IPR023346">
    <property type="entry name" value="Lysozyme-like_dom_sf"/>
</dbReference>
<dbReference type="SUPFAM" id="SSF53955">
    <property type="entry name" value="Lysozyme-like"/>
    <property type="match status" value="1"/>
</dbReference>
<feature type="chain" id="PRO_5046849415" evidence="4">
    <location>
        <begin position="44"/>
        <end position="347"/>
    </location>
</feature>
<dbReference type="InterPro" id="IPR018392">
    <property type="entry name" value="LysM"/>
</dbReference>
<dbReference type="InterPro" id="IPR036779">
    <property type="entry name" value="LysM_dom_sf"/>
</dbReference>
<feature type="compositionally biased region" description="Acidic residues" evidence="3">
    <location>
        <begin position="134"/>
        <end position="145"/>
    </location>
</feature>
<name>A0ABQ2ME21_9ACTN</name>
<keyword evidence="4" id="KW-0732">Signal</keyword>
<dbReference type="CDD" id="cd00118">
    <property type="entry name" value="LysM"/>
    <property type="match status" value="1"/>
</dbReference>
<feature type="domain" description="LysM" evidence="5">
    <location>
        <begin position="298"/>
        <end position="347"/>
    </location>
</feature>
<accession>A0ABQ2ME21</accession>
<proteinExistence type="inferred from homology"/>
<protein>
    <submittedName>
        <fullName evidence="6">Peptidoglycan-binding protein LysM</fullName>
    </submittedName>
</protein>
<dbReference type="Pfam" id="PF01476">
    <property type="entry name" value="LysM"/>
    <property type="match status" value="1"/>
</dbReference>
<evidence type="ECO:0000313" key="6">
    <source>
        <dbReference type="EMBL" id="GGO50797.1"/>
    </source>
</evidence>
<feature type="region of interest" description="Disordered" evidence="3">
    <location>
        <begin position="326"/>
        <end position="347"/>
    </location>
</feature>
<feature type="signal peptide" evidence="4">
    <location>
        <begin position="1"/>
        <end position="43"/>
    </location>
</feature>
<reference evidence="7" key="1">
    <citation type="journal article" date="2019" name="Int. J. Syst. Evol. Microbiol.">
        <title>The Global Catalogue of Microorganisms (GCM) 10K type strain sequencing project: providing services to taxonomists for standard genome sequencing and annotation.</title>
        <authorList>
            <consortium name="The Broad Institute Genomics Platform"/>
            <consortium name="The Broad Institute Genome Sequencing Center for Infectious Disease"/>
            <person name="Wu L."/>
            <person name="Ma J."/>
        </authorList>
    </citation>
    <scope>NUCLEOTIDE SEQUENCE [LARGE SCALE GENOMIC DNA]</scope>
    <source>
        <strain evidence="7">CGMCC 4.7178</strain>
    </source>
</reference>
<comment type="caution">
    <text evidence="6">The sequence shown here is derived from an EMBL/GenBank/DDBJ whole genome shotgun (WGS) entry which is preliminary data.</text>
</comment>
<evidence type="ECO:0000256" key="3">
    <source>
        <dbReference type="SAM" id="MobiDB-lite"/>
    </source>
</evidence>
<dbReference type="InterPro" id="IPR010618">
    <property type="entry name" value="RPF"/>
</dbReference>
<feature type="compositionally biased region" description="Gly residues" evidence="3">
    <location>
        <begin position="238"/>
        <end position="251"/>
    </location>
</feature>
<dbReference type="Gene3D" id="1.10.530.10">
    <property type="match status" value="1"/>
</dbReference>